<feature type="compositionally biased region" description="Polar residues" evidence="1">
    <location>
        <begin position="67"/>
        <end position="101"/>
    </location>
</feature>
<evidence type="ECO:0000256" key="1">
    <source>
        <dbReference type="SAM" id="MobiDB-lite"/>
    </source>
</evidence>
<proteinExistence type="predicted"/>
<organism evidence="2 3">
    <name type="scientific">Batillaria attramentaria</name>
    <dbReference type="NCBI Taxonomy" id="370345"/>
    <lineage>
        <taxon>Eukaryota</taxon>
        <taxon>Metazoa</taxon>
        <taxon>Spiralia</taxon>
        <taxon>Lophotrochozoa</taxon>
        <taxon>Mollusca</taxon>
        <taxon>Gastropoda</taxon>
        <taxon>Caenogastropoda</taxon>
        <taxon>Sorbeoconcha</taxon>
        <taxon>Cerithioidea</taxon>
        <taxon>Batillariidae</taxon>
        <taxon>Batillaria</taxon>
    </lineage>
</organism>
<evidence type="ECO:0000313" key="2">
    <source>
        <dbReference type="EMBL" id="KAK7507916.1"/>
    </source>
</evidence>
<gene>
    <name evidence="2" type="ORF">BaRGS_00000881</name>
</gene>
<protein>
    <submittedName>
        <fullName evidence="2">Uncharacterized protein</fullName>
    </submittedName>
</protein>
<keyword evidence="3" id="KW-1185">Reference proteome</keyword>
<reference evidence="2 3" key="1">
    <citation type="journal article" date="2023" name="Sci. Data">
        <title>Genome assembly of the Korean intertidal mud-creeper Batillaria attramentaria.</title>
        <authorList>
            <person name="Patra A.K."/>
            <person name="Ho P.T."/>
            <person name="Jun S."/>
            <person name="Lee S.J."/>
            <person name="Kim Y."/>
            <person name="Won Y.J."/>
        </authorList>
    </citation>
    <scope>NUCLEOTIDE SEQUENCE [LARGE SCALE GENOMIC DNA]</scope>
    <source>
        <strain evidence="2">Wonlab-2016</strain>
    </source>
</reference>
<dbReference type="AlphaFoldDB" id="A0ABD0M948"/>
<comment type="caution">
    <text evidence="2">The sequence shown here is derived from an EMBL/GenBank/DDBJ whole genome shotgun (WGS) entry which is preliminary data.</text>
</comment>
<feature type="region of interest" description="Disordered" evidence="1">
    <location>
        <begin position="1"/>
        <end position="101"/>
    </location>
</feature>
<dbReference type="Proteomes" id="UP001519460">
    <property type="component" value="Unassembled WGS sequence"/>
</dbReference>
<sequence length="101" mass="10164">MEENAHEDASTPAAAVVDGHDVTNGNNEYVSSSSPGVQAQASTDESAPSISNRLVSLPDEGGVESVLLQSPSSGSLHAQADVNDNGQTPDSATANLEVTGT</sequence>
<evidence type="ECO:0000313" key="3">
    <source>
        <dbReference type="Proteomes" id="UP001519460"/>
    </source>
</evidence>
<name>A0ABD0M948_9CAEN</name>
<dbReference type="EMBL" id="JACVVK020000003">
    <property type="protein sequence ID" value="KAK7507916.1"/>
    <property type="molecule type" value="Genomic_DNA"/>
</dbReference>
<feature type="compositionally biased region" description="Polar residues" evidence="1">
    <location>
        <begin position="23"/>
        <end position="54"/>
    </location>
</feature>
<accession>A0ABD0M948</accession>